<feature type="transmembrane region" description="Helical" evidence="8">
    <location>
        <begin position="207"/>
        <end position="225"/>
    </location>
</feature>
<reference evidence="11" key="2">
    <citation type="submission" date="2020-09" db="EMBL/GenBank/DDBJ databases">
        <authorList>
            <person name="Sun Q."/>
            <person name="Ohkuma M."/>
        </authorList>
    </citation>
    <scope>NUCLEOTIDE SEQUENCE</scope>
    <source>
        <strain evidence="11">JCM 15325</strain>
    </source>
</reference>
<dbReference type="RefSeq" id="WP_188802895.1">
    <property type="nucleotide sequence ID" value="NZ_BMOK01000007.1"/>
</dbReference>
<feature type="transmembrane region" description="Helical" evidence="8">
    <location>
        <begin position="68"/>
        <end position="93"/>
    </location>
</feature>
<keyword evidence="4" id="KW-0808">Transferase</keyword>
<feature type="transmembrane region" description="Helical" evidence="8">
    <location>
        <begin position="383"/>
        <end position="403"/>
    </location>
</feature>
<keyword evidence="7 8" id="KW-0472">Membrane</keyword>
<dbReference type="GO" id="GO:0010041">
    <property type="term" value="P:response to iron(III) ion"/>
    <property type="evidence" value="ECO:0007669"/>
    <property type="project" value="TreeGrafter"/>
</dbReference>
<feature type="transmembrane region" description="Helical" evidence="8">
    <location>
        <begin position="442"/>
        <end position="463"/>
    </location>
</feature>
<evidence type="ECO:0000256" key="7">
    <source>
        <dbReference type="ARBA" id="ARBA00023136"/>
    </source>
</evidence>
<reference evidence="11" key="1">
    <citation type="journal article" date="2014" name="Int. J. Syst. Evol. Microbiol.">
        <title>Complete genome sequence of Corynebacterium casei LMG S-19264T (=DSM 44701T), isolated from a smear-ripened cheese.</title>
        <authorList>
            <consortium name="US DOE Joint Genome Institute (JGI-PGF)"/>
            <person name="Walter F."/>
            <person name="Albersmeier A."/>
            <person name="Kalinowski J."/>
            <person name="Ruckert C."/>
        </authorList>
    </citation>
    <scope>NUCLEOTIDE SEQUENCE</scope>
    <source>
        <strain evidence="11">JCM 15325</strain>
    </source>
</reference>
<evidence type="ECO:0000256" key="1">
    <source>
        <dbReference type="ARBA" id="ARBA00004651"/>
    </source>
</evidence>
<feature type="transmembrane region" description="Helical" evidence="8">
    <location>
        <begin position="113"/>
        <end position="132"/>
    </location>
</feature>
<dbReference type="AlphaFoldDB" id="A0A917S5R6"/>
<feature type="transmembrane region" description="Helical" evidence="8">
    <location>
        <begin position="139"/>
        <end position="156"/>
    </location>
</feature>
<evidence type="ECO:0000256" key="5">
    <source>
        <dbReference type="ARBA" id="ARBA00022692"/>
    </source>
</evidence>
<dbReference type="InterPro" id="IPR038731">
    <property type="entry name" value="RgtA/B/C-like"/>
</dbReference>
<feature type="transmembrane region" description="Helical" evidence="8">
    <location>
        <begin position="9"/>
        <end position="29"/>
    </location>
</feature>
<feature type="transmembrane region" description="Helical" evidence="8">
    <location>
        <begin position="330"/>
        <end position="347"/>
    </location>
</feature>
<dbReference type="PANTHER" id="PTHR33908">
    <property type="entry name" value="MANNOSYLTRANSFERASE YKCB-RELATED"/>
    <property type="match status" value="1"/>
</dbReference>
<dbReference type="PANTHER" id="PTHR33908:SF3">
    <property type="entry name" value="UNDECAPRENYL PHOSPHATE-ALPHA-4-AMINO-4-DEOXY-L-ARABINOSE ARABINOSYL TRANSFERASE"/>
    <property type="match status" value="1"/>
</dbReference>
<gene>
    <name evidence="11" type="ORF">GCM10007968_19250</name>
</gene>
<dbReference type="EMBL" id="BMOK01000007">
    <property type="protein sequence ID" value="GGL55283.1"/>
    <property type="molecule type" value="Genomic_DNA"/>
</dbReference>
<feature type="transmembrane region" description="Helical" evidence="8">
    <location>
        <begin position="353"/>
        <end position="371"/>
    </location>
</feature>
<feature type="transmembrane region" description="Helical" evidence="8">
    <location>
        <begin position="162"/>
        <end position="195"/>
    </location>
</feature>
<dbReference type="GO" id="GO:0016763">
    <property type="term" value="F:pentosyltransferase activity"/>
    <property type="evidence" value="ECO:0007669"/>
    <property type="project" value="TreeGrafter"/>
</dbReference>
<evidence type="ECO:0000256" key="6">
    <source>
        <dbReference type="ARBA" id="ARBA00022989"/>
    </source>
</evidence>
<evidence type="ECO:0000256" key="4">
    <source>
        <dbReference type="ARBA" id="ARBA00022679"/>
    </source>
</evidence>
<keyword evidence="2" id="KW-1003">Cell membrane</keyword>
<evidence type="ECO:0000259" key="9">
    <source>
        <dbReference type="Pfam" id="PF13231"/>
    </source>
</evidence>
<feature type="transmembrane region" description="Helical" evidence="8">
    <location>
        <begin position="289"/>
        <end position="310"/>
    </location>
</feature>
<accession>A0A917S5R6</accession>
<name>A0A917S5R6_9BACL</name>
<protein>
    <submittedName>
        <fullName evidence="11">Dolichyl-phosphate-mannose--protein mannosyltransferase</fullName>
    </submittedName>
</protein>
<dbReference type="Pfam" id="PF24878">
    <property type="entry name" value="YkcB_C"/>
    <property type="match status" value="1"/>
</dbReference>
<dbReference type="Pfam" id="PF13231">
    <property type="entry name" value="PMT_2"/>
    <property type="match status" value="1"/>
</dbReference>
<feature type="domain" description="Putative mannosyltransferase YkcA/B-like C-terminal" evidence="10">
    <location>
        <begin position="494"/>
        <end position="578"/>
    </location>
</feature>
<dbReference type="Proteomes" id="UP000654670">
    <property type="component" value="Unassembled WGS sequence"/>
</dbReference>
<dbReference type="GO" id="GO:0009103">
    <property type="term" value="P:lipopolysaccharide biosynthetic process"/>
    <property type="evidence" value="ECO:0007669"/>
    <property type="project" value="UniProtKB-ARBA"/>
</dbReference>
<dbReference type="GO" id="GO:0005886">
    <property type="term" value="C:plasma membrane"/>
    <property type="evidence" value="ECO:0007669"/>
    <property type="project" value="UniProtKB-SubCell"/>
</dbReference>
<evidence type="ECO:0000259" key="10">
    <source>
        <dbReference type="Pfam" id="PF24878"/>
    </source>
</evidence>
<comment type="subcellular location">
    <subcellularLocation>
        <location evidence="1">Cell membrane</location>
        <topology evidence="1">Multi-pass membrane protein</topology>
    </subcellularLocation>
</comment>
<keyword evidence="12" id="KW-1185">Reference proteome</keyword>
<keyword evidence="3 11" id="KW-0328">Glycosyltransferase</keyword>
<keyword evidence="5 8" id="KW-0812">Transmembrane</keyword>
<evidence type="ECO:0000256" key="3">
    <source>
        <dbReference type="ARBA" id="ARBA00022676"/>
    </source>
</evidence>
<evidence type="ECO:0000313" key="12">
    <source>
        <dbReference type="Proteomes" id="UP000654670"/>
    </source>
</evidence>
<keyword evidence="6 8" id="KW-1133">Transmembrane helix</keyword>
<dbReference type="InterPro" id="IPR050297">
    <property type="entry name" value="LipidA_mod_glycosyltrf_83"/>
</dbReference>
<comment type="caution">
    <text evidence="11">The sequence shown here is derived from an EMBL/GenBank/DDBJ whole genome shotgun (WGS) entry which is preliminary data.</text>
</comment>
<proteinExistence type="predicted"/>
<organism evidence="11 12">
    <name type="scientific">Sporolactobacillus putidus</name>
    <dbReference type="NCBI Taxonomy" id="492735"/>
    <lineage>
        <taxon>Bacteria</taxon>
        <taxon>Bacillati</taxon>
        <taxon>Bacillota</taxon>
        <taxon>Bacilli</taxon>
        <taxon>Bacillales</taxon>
        <taxon>Sporolactobacillaceae</taxon>
        <taxon>Sporolactobacillus</taxon>
    </lineage>
</organism>
<dbReference type="InterPro" id="IPR056785">
    <property type="entry name" value="YkcA/B-like_C"/>
</dbReference>
<evidence type="ECO:0000256" key="8">
    <source>
        <dbReference type="SAM" id="Phobius"/>
    </source>
</evidence>
<feature type="domain" description="Glycosyltransferase RgtA/B/C/D-like" evidence="9">
    <location>
        <begin position="64"/>
        <end position="222"/>
    </location>
</feature>
<sequence>MQVIRKMDGWLVLIVCLSLVLNFWDVWTIQTANPYYMAAITSMTKSFHNFFFASFDPAGFVSVDKPPLALWVQTVFALVFGIHGWSVILPQALAEAGSVLLIYFLIKPSFGRFSARVAALLLATTPVAVAVSRTNNLDPILIFVLLIGTFFLFKSIKTHKDIWLYASFAMLGLGFNVKMLQAYIVLPAFILFYLVASDENMRKRLSKLTVALVVMLLISFSWAFTVDHISKYARPYVGSSMSNSVAELALGYNGSERFLGQSTGLGSAKGETTSTPVNRLLSFPRLLRVGYGTQISWFLPFTFFGMLALYIILKEKDRRMWFKGEKGREAIFWAVSFITAFIFFNLAGFFHRYYFIMLAPSISALCGIGWRTMRQLYEEKNNYMAWFFPLSILTTALLQSMFVGYYFKLLGILMTAAGIIVSYHLYKQKKRGLSNRLSRSGILAIIGFLVFFPLCWAVTPILFGGNNALPEAGPQLSTEKASSGLSNNYINPDLIQYLNKHESGATYLFGTTDAPTAAPYIIRTGKAVMAIGGYNGTDPILNPGQLSELIKKGQIHYFYLPTNNRAQKTPIIKWIEKNGKLIPTKKWESSAVSRNKIRARGLGTSTTGLLYQLAPSDAHPEK</sequence>
<evidence type="ECO:0000313" key="11">
    <source>
        <dbReference type="EMBL" id="GGL55283.1"/>
    </source>
</evidence>
<feature type="transmembrane region" description="Helical" evidence="8">
    <location>
        <begin position="409"/>
        <end position="426"/>
    </location>
</feature>
<evidence type="ECO:0000256" key="2">
    <source>
        <dbReference type="ARBA" id="ARBA00022475"/>
    </source>
</evidence>